<evidence type="ECO:0000256" key="1">
    <source>
        <dbReference type="SAM" id="Phobius"/>
    </source>
</evidence>
<name>A0ABS4RYL3_PAEXY</name>
<dbReference type="Proteomes" id="UP000810207">
    <property type="component" value="Unassembled WGS sequence"/>
</dbReference>
<reference evidence="2 3" key="1">
    <citation type="submission" date="2021-03" db="EMBL/GenBank/DDBJ databases">
        <title>Genomic Encyclopedia of Type Strains, Phase IV (KMG-IV): sequencing the most valuable type-strain genomes for metagenomic binning, comparative biology and taxonomic classification.</title>
        <authorList>
            <person name="Goeker M."/>
        </authorList>
    </citation>
    <scope>NUCLEOTIDE SEQUENCE [LARGE SCALE GENOMIC DNA]</scope>
    <source>
        <strain evidence="2 3">DSM 21292</strain>
    </source>
</reference>
<evidence type="ECO:0000313" key="3">
    <source>
        <dbReference type="Proteomes" id="UP000810207"/>
    </source>
</evidence>
<comment type="caution">
    <text evidence="2">The sequence shown here is derived from an EMBL/GenBank/DDBJ whole genome shotgun (WGS) entry which is preliminary data.</text>
</comment>
<sequence length="247" mass="27465">MNEVQERFVPAITLLRGETLQYLFTTLFILGLIAFLGFVVGMILSIRKGNRLPIRYIFLTTACFAIASIGLYGMLTLSSNSTQPEIDQTPSPQIKLSGLHMTADEFKNKFNGAVGKYRLNGLSITRLNIQESSEQGTGTFEYVFNDELRLVGAVNADESIQEVRLYGTGDTRKPTGGIFLTAIATLILTTNSEYTYNDAQDVIQDISLLDRDVNQSDFDGATIRNGLEYRFSVQDSEHSTFEITVAR</sequence>
<keyword evidence="3" id="KW-1185">Reference proteome</keyword>
<keyword evidence="1" id="KW-1133">Transmembrane helix</keyword>
<feature type="transmembrane region" description="Helical" evidence="1">
    <location>
        <begin position="20"/>
        <end position="44"/>
    </location>
</feature>
<gene>
    <name evidence="2" type="ORF">J2Z28_004631</name>
</gene>
<proteinExistence type="predicted"/>
<protein>
    <submittedName>
        <fullName evidence="2">Uncharacterized protein</fullName>
    </submittedName>
</protein>
<dbReference type="EMBL" id="JAGIKV010000019">
    <property type="protein sequence ID" value="MBP2247962.1"/>
    <property type="molecule type" value="Genomic_DNA"/>
</dbReference>
<evidence type="ECO:0000313" key="2">
    <source>
        <dbReference type="EMBL" id="MBP2247962.1"/>
    </source>
</evidence>
<feature type="transmembrane region" description="Helical" evidence="1">
    <location>
        <begin position="56"/>
        <end position="75"/>
    </location>
</feature>
<keyword evidence="1" id="KW-0812">Transmembrane</keyword>
<organism evidence="2 3">
    <name type="scientific">Paenibacillus xylanexedens</name>
    <dbReference type="NCBI Taxonomy" id="528191"/>
    <lineage>
        <taxon>Bacteria</taxon>
        <taxon>Bacillati</taxon>
        <taxon>Bacillota</taxon>
        <taxon>Bacilli</taxon>
        <taxon>Bacillales</taxon>
        <taxon>Paenibacillaceae</taxon>
        <taxon>Paenibacillus</taxon>
    </lineage>
</organism>
<keyword evidence="1" id="KW-0472">Membrane</keyword>
<accession>A0ABS4RYL3</accession>